<feature type="transmembrane region" description="Helical" evidence="1">
    <location>
        <begin position="46"/>
        <end position="65"/>
    </location>
</feature>
<comment type="caution">
    <text evidence="2">The sequence shown here is derived from an EMBL/GenBank/DDBJ whole genome shotgun (WGS) entry which is preliminary data.</text>
</comment>
<sequence length="153" mass="17563">MNENKYGYWVYSIVAVTIGMGLFAFLGWLIYDLIIKLADKDFSNNTVIQALITLIITVFIGGYFSKWLENKNAKKLEIYKIQTEISLKIIDLASAAIHHPDNEQISAMLVCESSKVKLYFSDNLLKVLNNFIQTDDKISQYNPLIDELRKSMK</sequence>
<organism evidence="2">
    <name type="scientific">bioreactor metagenome</name>
    <dbReference type="NCBI Taxonomy" id="1076179"/>
    <lineage>
        <taxon>unclassified sequences</taxon>
        <taxon>metagenomes</taxon>
        <taxon>ecological metagenomes</taxon>
    </lineage>
</organism>
<dbReference type="AlphaFoldDB" id="A0A645CGI0"/>
<reference evidence="2" key="1">
    <citation type="submission" date="2019-08" db="EMBL/GenBank/DDBJ databases">
        <authorList>
            <person name="Kucharzyk K."/>
            <person name="Murdoch R.W."/>
            <person name="Higgins S."/>
            <person name="Loffler F."/>
        </authorList>
    </citation>
    <scope>NUCLEOTIDE SEQUENCE</scope>
</reference>
<evidence type="ECO:0000313" key="2">
    <source>
        <dbReference type="EMBL" id="MPM76057.1"/>
    </source>
</evidence>
<evidence type="ECO:0000256" key="1">
    <source>
        <dbReference type="SAM" id="Phobius"/>
    </source>
</evidence>
<gene>
    <name evidence="2" type="ORF">SDC9_123052</name>
</gene>
<proteinExistence type="predicted"/>
<feature type="transmembrane region" description="Helical" evidence="1">
    <location>
        <begin position="7"/>
        <end position="31"/>
    </location>
</feature>
<protein>
    <submittedName>
        <fullName evidence="2">Uncharacterized protein</fullName>
    </submittedName>
</protein>
<keyword evidence="1" id="KW-0472">Membrane</keyword>
<keyword evidence="1" id="KW-0812">Transmembrane</keyword>
<accession>A0A645CGI0</accession>
<name>A0A645CGI0_9ZZZZ</name>
<dbReference type="EMBL" id="VSSQ01027041">
    <property type="protein sequence ID" value="MPM76057.1"/>
    <property type="molecule type" value="Genomic_DNA"/>
</dbReference>
<keyword evidence="1" id="KW-1133">Transmembrane helix</keyword>